<dbReference type="Proteomes" id="UP000824179">
    <property type="component" value="Unassembled WGS sequence"/>
</dbReference>
<dbReference type="InterPro" id="IPR004776">
    <property type="entry name" value="Mem_transp_PIN-like"/>
</dbReference>
<accession>A0A9D1DAZ1</accession>
<dbReference type="GO" id="GO:0055085">
    <property type="term" value="P:transmembrane transport"/>
    <property type="evidence" value="ECO:0007669"/>
    <property type="project" value="InterPro"/>
</dbReference>
<keyword evidence="3" id="KW-0813">Transport</keyword>
<dbReference type="GO" id="GO:0005886">
    <property type="term" value="C:plasma membrane"/>
    <property type="evidence" value="ECO:0007669"/>
    <property type="project" value="UniProtKB-SubCell"/>
</dbReference>
<evidence type="ECO:0000256" key="5">
    <source>
        <dbReference type="ARBA" id="ARBA00022692"/>
    </source>
</evidence>
<dbReference type="InterPro" id="IPR038770">
    <property type="entry name" value="Na+/solute_symporter_sf"/>
</dbReference>
<feature type="transmembrane region" description="Helical" evidence="8">
    <location>
        <begin position="269"/>
        <end position="289"/>
    </location>
</feature>
<dbReference type="Pfam" id="PF03547">
    <property type="entry name" value="Mem_trans"/>
    <property type="match status" value="1"/>
</dbReference>
<evidence type="ECO:0000313" key="10">
    <source>
        <dbReference type="Proteomes" id="UP000824179"/>
    </source>
</evidence>
<feature type="transmembrane region" description="Helical" evidence="8">
    <location>
        <begin position="301"/>
        <end position="325"/>
    </location>
</feature>
<keyword evidence="5 8" id="KW-0812">Transmembrane</keyword>
<evidence type="ECO:0000313" key="9">
    <source>
        <dbReference type="EMBL" id="HIR38744.1"/>
    </source>
</evidence>
<dbReference type="PANTHER" id="PTHR36838:SF4">
    <property type="entry name" value="AUXIN EFFLUX CARRIER FAMILY PROTEIN"/>
    <property type="match status" value="1"/>
</dbReference>
<reference evidence="9" key="1">
    <citation type="submission" date="2020-10" db="EMBL/GenBank/DDBJ databases">
        <authorList>
            <person name="Gilroy R."/>
        </authorList>
    </citation>
    <scope>NUCLEOTIDE SEQUENCE</scope>
    <source>
        <strain evidence="9">ChiW25-3613</strain>
    </source>
</reference>
<dbReference type="Gene3D" id="1.20.1530.20">
    <property type="match status" value="1"/>
</dbReference>
<evidence type="ECO:0000256" key="3">
    <source>
        <dbReference type="ARBA" id="ARBA00022448"/>
    </source>
</evidence>
<feature type="transmembrane region" description="Helical" evidence="8">
    <location>
        <begin position="130"/>
        <end position="151"/>
    </location>
</feature>
<keyword evidence="7 8" id="KW-0472">Membrane</keyword>
<comment type="subcellular location">
    <subcellularLocation>
        <location evidence="1">Cell membrane</location>
        <topology evidence="1">Multi-pass membrane protein</topology>
    </subcellularLocation>
</comment>
<proteinExistence type="inferred from homology"/>
<feature type="transmembrane region" description="Helical" evidence="8">
    <location>
        <begin position="241"/>
        <end position="263"/>
    </location>
</feature>
<evidence type="ECO:0000256" key="4">
    <source>
        <dbReference type="ARBA" id="ARBA00022475"/>
    </source>
</evidence>
<evidence type="ECO:0000256" key="1">
    <source>
        <dbReference type="ARBA" id="ARBA00004651"/>
    </source>
</evidence>
<evidence type="ECO:0000256" key="7">
    <source>
        <dbReference type="ARBA" id="ARBA00023136"/>
    </source>
</evidence>
<protein>
    <submittedName>
        <fullName evidence="9">AEC family transporter</fullName>
    </submittedName>
</protein>
<dbReference type="EMBL" id="DVHB01000001">
    <property type="protein sequence ID" value="HIR38744.1"/>
    <property type="molecule type" value="Genomic_DNA"/>
</dbReference>
<feature type="transmembrane region" description="Helical" evidence="8">
    <location>
        <begin position="105"/>
        <end position="124"/>
    </location>
</feature>
<reference evidence="9" key="2">
    <citation type="journal article" date="2021" name="PeerJ">
        <title>Extensive microbial diversity within the chicken gut microbiome revealed by metagenomics and culture.</title>
        <authorList>
            <person name="Gilroy R."/>
            <person name="Ravi A."/>
            <person name="Getino M."/>
            <person name="Pursley I."/>
            <person name="Horton D.L."/>
            <person name="Alikhan N.F."/>
            <person name="Baker D."/>
            <person name="Gharbi K."/>
            <person name="Hall N."/>
            <person name="Watson M."/>
            <person name="Adriaenssens E.M."/>
            <person name="Foster-Nyarko E."/>
            <person name="Jarju S."/>
            <person name="Secka A."/>
            <person name="Antonio M."/>
            <person name="Oren A."/>
            <person name="Chaudhuri R.R."/>
            <person name="La Ragione R."/>
            <person name="Hildebrand F."/>
            <person name="Pallen M.J."/>
        </authorList>
    </citation>
    <scope>NUCLEOTIDE SEQUENCE</scope>
    <source>
        <strain evidence="9">ChiW25-3613</strain>
    </source>
</reference>
<evidence type="ECO:0000256" key="8">
    <source>
        <dbReference type="SAM" id="Phobius"/>
    </source>
</evidence>
<dbReference type="PANTHER" id="PTHR36838">
    <property type="entry name" value="AUXIN EFFLUX CARRIER FAMILY PROTEIN"/>
    <property type="match status" value="1"/>
</dbReference>
<comment type="similarity">
    <text evidence="2">Belongs to the auxin efflux carrier (TC 2.A.69) family.</text>
</comment>
<comment type="caution">
    <text evidence="9">The sequence shown here is derived from an EMBL/GenBank/DDBJ whole genome shotgun (WGS) entry which is preliminary data.</text>
</comment>
<sequence length="326" mass="35158">MDNLLFTLNAILPLILPIILGYVLRRVKLFGRVFLNYGNKLVFTVFIPILIFNNLYMTNFSDINWKIAVFVFAASVGMFLIGWLQALPFKSMPTRRSVVHQAAFNSNYAVIGFSLSVMLAGEAAGTQASVAAAVIVPTVNLLAVIAFTMYGNGNGVRPTAKQVVLKIVTNPLIISVVISFVFMLIRWGLMQAGIDFTLSDDNFFAQTLDNLAAVAMPLALVVLGGQFSFKAAGHLWKEITIASVMRLVVLPVICLAVAYAVGMRSATEIAVIISVCATPVAVSSSPMAVQMGQDGELAGQLIVWTTLFSAISLFLMIFTCSAIGML</sequence>
<keyword evidence="4" id="KW-1003">Cell membrane</keyword>
<keyword evidence="6 8" id="KW-1133">Transmembrane helix</keyword>
<evidence type="ECO:0000256" key="6">
    <source>
        <dbReference type="ARBA" id="ARBA00022989"/>
    </source>
</evidence>
<dbReference type="AlphaFoldDB" id="A0A9D1DAZ1"/>
<name>A0A9D1DAZ1_9FIRM</name>
<feature type="transmembrane region" description="Helical" evidence="8">
    <location>
        <begin position="163"/>
        <end position="190"/>
    </location>
</feature>
<organism evidence="9 10">
    <name type="scientific">Candidatus Coproplasma stercoripullorum</name>
    <dbReference type="NCBI Taxonomy" id="2840751"/>
    <lineage>
        <taxon>Bacteria</taxon>
        <taxon>Bacillati</taxon>
        <taxon>Bacillota</taxon>
        <taxon>Clostridia</taxon>
        <taxon>Eubacteriales</taxon>
        <taxon>Candidatus Coproplasma</taxon>
    </lineage>
</organism>
<feature type="transmembrane region" description="Helical" evidence="8">
    <location>
        <begin position="37"/>
        <end position="57"/>
    </location>
</feature>
<feature type="transmembrane region" description="Helical" evidence="8">
    <location>
        <begin position="6"/>
        <end position="25"/>
    </location>
</feature>
<evidence type="ECO:0000256" key="2">
    <source>
        <dbReference type="ARBA" id="ARBA00010145"/>
    </source>
</evidence>
<gene>
    <name evidence="9" type="ORF">IAB90_00015</name>
</gene>
<feature type="transmembrane region" description="Helical" evidence="8">
    <location>
        <begin position="63"/>
        <end position="84"/>
    </location>
</feature>